<keyword evidence="8" id="KW-0503">Monooxygenase</keyword>
<dbReference type="PRINTS" id="PR00463">
    <property type="entry name" value="EP450I"/>
</dbReference>
<evidence type="ECO:0000256" key="2">
    <source>
        <dbReference type="ARBA" id="ARBA00010617"/>
    </source>
</evidence>
<dbReference type="InterPro" id="IPR017972">
    <property type="entry name" value="Cyt_P450_CS"/>
</dbReference>
<gene>
    <name evidence="9" type="ORF">CDD82_1375</name>
</gene>
<feature type="binding site" description="axial binding residue" evidence="7">
    <location>
        <position position="359"/>
    </location>
    <ligand>
        <name>heme</name>
        <dbReference type="ChEBI" id="CHEBI:30413"/>
    </ligand>
    <ligandPart>
        <name>Fe</name>
        <dbReference type="ChEBI" id="CHEBI:18248"/>
    </ligandPart>
</feature>
<dbReference type="GO" id="GO:0020037">
    <property type="term" value="F:heme binding"/>
    <property type="evidence" value="ECO:0007669"/>
    <property type="project" value="InterPro"/>
</dbReference>
<dbReference type="OrthoDB" id="1470350at2759"/>
<keyword evidence="4 7" id="KW-0479">Metal-binding</keyword>
<dbReference type="Pfam" id="PF00067">
    <property type="entry name" value="p450"/>
    <property type="match status" value="1"/>
</dbReference>
<accession>A0A2C5YIT4</accession>
<dbReference type="InterPro" id="IPR036396">
    <property type="entry name" value="Cyt_P450_sf"/>
</dbReference>
<reference evidence="9 10" key="1">
    <citation type="submission" date="2017-06" db="EMBL/GenBank/DDBJ databases">
        <title>Ant-infecting Ophiocordyceps genomes reveal a high diversity of potential behavioral manipulation genes and a possible major role for enterotoxins.</title>
        <authorList>
            <person name="De Bekker C."/>
            <person name="Evans H.C."/>
            <person name="Brachmann A."/>
            <person name="Hughes D.P."/>
        </authorList>
    </citation>
    <scope>NUCLEOTIDE SEQUENCE [LARGE SCALE GENOMIC DNA]</scope>
    <source>
        <strain evidence="9 10">1348a</strain>
    </source>
</reference>
<organism evidence="9 10">
    <name type="scientific">Ophiocordyceps australis</name>
    <dbReference type="NCBI Taxonomy" id="1399860"/>
    <lineage>
        <taxon>Eukaryota</taxon>
        <taxon>Fungi</taxon>
        <taxon>Dikarya</taxon>
        <taxon>Ascomycota</taxon>
        <taxon>Pezizomycotina</taxon>
        <taxon>Sordariomycetes</taxon>
        <taxon>Hypocreomycetidae</taxon>
        <taxon>Hypocreales</taxon>
        <taxon>Ophiocordycipitaceae</taxon>
        <taxon>Ophiocordyceps</taxon>
    </lineage>
</organism>
<comment type="caution">
    <text evidence="9">The sequence shown here is derived from an EMBL/GenBank/DDBJ whole genome shotgun (WGS) entry which is preliminary data.</text>
</comment>
<keyword evidence="5 8" id="KW-0560">Oxidoreductase</keyword>
<dbReference type="PANTHER" id="PTHR24305">
    <property type="entry name" value="CYTOCHROME P450"/>
    <property type="match status" value="1"/>
</dbReference>
<proteinExistence type="inferred from homology"/>
<comment type="similarity">
    <text evidence="2 8">Belongs to the cytochrome P450 family.</text>
</comment>
<dbReference type="InterPro" id="IPR050121">
    <property type="entry name" value="Cytochrome_P450_monoxygenase"/>
</dbReference>
<evidence type="ECO:0000256" key="4">
    <source>
        <dbReference type="ARBA" id="ARBA00022723"/>
    </source>
</evidence>
<name>A0A2C5YIT4_9HYPO</name>
<dbReference type="GO" id="GO:0016705">
    <property type="term" value="F:oxidoreductase activity, acting on paired donors, with incorporation or reduction of molecular oxygen"/>
    <property type="evidence" value="ECO:0007669"/>
    <property type="project" value="InterPro"/>
</dbReference>
<comment type="cofactor">
    <cofactor evidence="1 7">
        <name>heme</name>
        <dbReference type="ChEBI" id="CHEBI:30413"/>
    </cofactor>
</comment>
<evidence type="ECO:0000256" key="6">
    <source>
        <dbReference type="ARBA" id="ARBA00023004"/>
    </source>
</evidence>
<dbReference type="PANTHER" id="PTHR24305:SF96">
    <property type="entry name" value="CYTOCHROME P450 MONOOXYGENASE STCB-RELATED"/>
    <property type="match status" value="1"/>
</dbReference>
<keyword evidence="3 7" id="KW-0349">Heme</keyword>
<evidence type="ECO:0000313" key="9">
    <source>
        <dbReference type="EMBL" id="PHH67543.1"/>
    </source>
</evidence>
<evidence type="ECO:0000256" key="8">
    <source>
        <dbReference type="RuleBase" id="RU000461"/>
    </source>
</evidence>
<dbReference type="PROSITE" id="PS00086">
    <property type="entry name" value="CYTOCHROME_P450"/>
    <property type="match status" value="1"/>
</dbReference>
<dbReference type="SUPFAM" id="SSF48264">
    <property type="entry name" value="Cytochrome P450"/>
    <property type="match status" value="1"/>
</dbReference>
<keyword evidence="10" id="KW-1185">Reference proteome</keyword>
<dbReference type="Proteomes" id="UP000224854">
    <property type="component" value="Unassembled WGS sequence"/>
</dbReference>
<evidence type="ECO:0008006" key="11">
    <source>
        <dbReference type="Google" id="ProtNLM"/>
    </source>
</evidence>
<dbReference type="InterPro" id="IPR001128">
    <property type="entry name" value="Cyt_P450"/>
</dbReference>
<evidence type="ECO:0000256" key="1">
    <source>
        <dbReference type="ARBA" id="ARBA00001971"/>
    </source>
</evidence>
<keyword evidence="6 7" id="KW-0408">Iron</keyword>
<dbReference type="AlphaFoldDB" id="A0A2C5YIT4"/>
<protein>
    <recommendedName>
        <fullName evidence="11">Cytochrome P450</fullName>
    </recommendedName>
</protein>
<dbReference type="GO" id="GO:0005506">
    <property type="term" value="F:iron ion binding"/>
    <property type="evidence" value="ECO:0007669"/>
    <property type="project" value="InterPro"/>
</dbReference>
<evidence type="ECO:0000256" key="7">
    <source>
        <dbReference type="PIRSR" id="PIRSR602401-1"/>
    </source>
</evidence>
<dbReference type="Gene3D" id="1.10.630.10">
    <property type="entry name" value="Cytochrome P450"/>
    <property type="match status" value="1"/>
</dbReference>
<evidence type="ECO:0000313" key="10">
    <source>
        <dbReference type="Proteomes" id="UP000224854"/>
    </source>
</evidence>
<dbReference type="GO" id="GO:0004497">
    <property type="term" value="F:monooxygenase activity"/>
    <property type="evidence" value="ECO:0007669"/>
    <property type="project" value="UniProtKB-KW"/>
</dbReference>
<evidence type="ECO:0000256" key="3">
    <source>
        <dbReference type="ARBA" id="ARBA00022617"/>
    </source>
</evidence>
<dbReference type="PRINTS" id="PR00385">
    <property type="entry name" value="P450"/>
</dbReference>
<dbReference type="InterPro" id="IPR002401">
    <property type="entry name" value="Cyt_P450_E_grp-I"/>
</dbReference>
<sequence length="416" mass="47016">MTDLSALKKIYSTKESFIKAPFYRSITAHDQESIFSTVRPSYHRRSRRLLAGQISETALRAHIATIDERVKLAIERIGQEIKTRGVADVWKWWLFLATDTIGELTFGESFRMLELGKASLAILVNGYALDLQNIGKMGAVRYMFPTMMRLASMIPLPIPLLRSVHESTLRLRTYAFTSLARHGKLMAKDPSCVRQTLFSKFFLAASESRLSPNEMRDEALTYIVAGSDTTANTLTYLIWAVCRHPDVQQRLVAQLNTLPADWQEQDLRRLPFVNAVVDEALRLYSAVPTGLPRVVPDEGAVLAGRFFKPGTVVSAQAYTTHRDPDVYPNPNDFDPSRWEAPSKLMQETFMPFGRGPRICIGLHLAQIELRLATARFFLAYPNAKMSQREGMSDADMDPVMFFLLFPSGKRCLIEVS</sequence>
<evidence type="ECO:0000256" key="5">
    <source>
        <dbReference type="ARBA" id="ARBA00023002"/>
    </source>
</evidence>
<dbReference type="EMBL" id="NJEU01001407">
    <property type="protein sequence ID" value="PHH67543.1"/>
    <property type="molecule type" value="Genomic_DNA"/>
</dbReference>